<keyword evidence="2 5" id="KW-0812">Transmembrane</keyword>
<feature type="transmembrane region" description="Helical" evidence="5">
    <location>
        <begin position="238"/>
        <end position="255"/>
    </location>
</feature>
<keyword evidence="8" id="KW-1185">Reference proteome</keyword>
<dbReference type="GO" id="GO:0140359">
    <property type="term" value="F:ABC-type transporter activity"/>
    <property type="evidence" value="ECO:0007669"/>
    <property type="project" value="InterPro"/>
</dbReference>
<feature type="transmembrane region" description="Helical" evidence="5">
    <location>
        <begin position="20"/>
        <end position="40"/>
    </location>
</feature>
<evidence type="ECO:0000256" key="2">
    <source>
        <dbReference type="ARBA" id="ARBA00022692"/>
    </source>
</evidence>
<evidence type="ECO:0000259" key="6">
    <source>
        <dbReference type="Pfam" id="PF12698"/>
    </source>
</evidence>
<dbReference type="Pfam" id="PF12698">
    <property type="entry name" value="ABC2_membrane_3"/>
    <property type="match status" value="1"/>
</dbReference>
<comment type="caution">
    <text evidence="7">The sequence shown here is derived from an EMBL/GenBank/DDBJ whole genome shotgun (WGS) entry which is preliminary data.</text>
</comment>
<dbReference type="RefSeq" id="WP_188224775.1">
    <property type="nucleotide sequence ID" value="NZ_JACVXD010000019.1"/>
</dbReference>
<keyword evidence="4 5" id="KW-0472">Membrane</keyword>
<keyword evidence="3 5" id="KW-1133">Transmembrane helix</keyword>
<dbReference type="InterPro" id="IPR021913">
    <property type="entry name" value="DUF3526"/>
</dbReference>
<evidence type="ECO:0000313" key="8">
    <source>
        <dbReference type="Proteomes" id="UP000621516"/>
    </source>
</evidence>
<comment type="subcellular location">
    <subcellularLocation>
        <location evidence="1">Membrane</location>
        <topology evidence="1">Multi-pass membrane protein</topology>
    </subcellularLocation>
</comment>
<feature type="transmembrane region" description="Helical" evidence="5">
    <location>
        <begin position="202"/>
        <end position="231"/>
    </location>
</feature>
<dbReference type="Proteomes" id="UP000621516">
    <property type="component" value="Unassembled WGS sequence"/>
</dbReference>
<dbReference type="AlphaFoldDB" id="A0A8J6PXR2"/>
<accession>A0A8J6PXR2</accession>
<name>A0A8J6PXR2_9FLAO</name>
<dbReference type="Pfam" id="PF12040">
    <property type="entry name" value="DUF3526"/>
    <property type="match status" value="1"/>
</dbReference>
<proteinExistence type="predicted"/>
<evidence type="ECO:0000313" key="7">
    <source>
        <dbReference type="EMBL" id="MBD0825485.1"/>
    </source>
</evidence>
<evidence type="ECO:0000256" key="3">
    <source>
        <dbReference type="ARBA" id="ARBA00022989"/>
    </source>
</evidence>
<gene>
    <name evidence="7" type="ORF">ICJ85_15830</name>
</gene>
<dbReference type="EMBL" id="JACVXD010000019">
    <property type="protein sequence ID" value="MBD0825485.1"/>
    <property type="molecule type" value="Genomic_DNA"/>
</dbReference>
<evidence type="ECO:0000256" key="4">
    <source>
        <dbReference type="ARBA" id="ARBA00023136"/>
    </source>
</evidence>
<feature type="transmembrane region" description="Helical" evidence="5">
    <location>
        <begin position="174"/>
        <end position="196"/>
    </location>
</feature>
<evidence type="ECO:0000256" key="5">
    <source>
        <dbReference type="SAM" id="Phobius"/>
    </source>
</evidence>
<dbReference type="PANTHER" id="PTHR43471">
    <property type="entry name" value="ABC TRANSPORTER PERMEASE"/>
    <property type="match status" value="1"/>
</dbReference>
<feature type="transmembrane region" description="Helical" evidence="5">
    <location>
        <begin position="125"/>
        <end position="144"/>
    </location>
</feature>
<sequence>MKNIIFKELKELTRDGRFKIVLGISLILLVIASITGISQYKKNNEQYVASTNTERTIWETQGDKNPHSAAHYGTYAFKPKFALSLFDYGVTKYTGNSIFLEAHNRNEASFSEASDQTSLARFGTLSINFVLMYLFPLIIILIGYNSYTKEKEHRTFTLLKSQGVHPVKLALGKWFATFIPIFILTNLIFLTIGLVLSNLDNLAFFSWSSLLTLFASYSFYYLIITTLTVLISMWSKSSGMALVSSLMLWIVFSFITPKIATNVANTNHPYPSKLEFESRIIEDRKNGLDGHNPWNEAAKKLEEETLREYGVDSLHKLPFNYAGYRMQKGEEHEALVYQKHYAILNDIALNQNNTYKSLSFVSPFVPLRFLSMDLANTSDNLHWKFTQAAEQYRIETQKFLNYDIKDNAKVGERGYKMKADKFKELPKFNFTPPSLSQILKENRSNLLVLLLWFVFPFIGLIITSKKL</sequence>
<dbReference type="GO" id="GO:0016020">
    <property type="term" value="C:membrane"/>
    <property type="evidence" value="ECO:0007669"/>
    <property type="project" value="UniProtKB-SubCell"/>
</dbReference>
<protein>
    <submittedName>
        <fullName evidence="7">DUF3526 domain-containing protein</fullName>
    </submittedName>
</protein>
<evidence type="ECO:0000256" key="1">
    <source>
        <dbReference type="ARBA" id="ARBA00004141"/>
    </source>
</evidence>
<feature type="transmembrane region" description="Helical" evidence="5">
    <location>
        <begin position="446"/>
        <end position="463"/>
    </location>
</feature>
<organism evidence="7 8">
    <name type="scientific">Aestuariibaculum marinum</name>
    <dbReference type="NCBI Taxonomy" id="2683592"/>
    <lineage>
        <taxon>Bacteria</taxon>
        <taxon>Pseudomonadati</taxon>
        <taxon>Bacteroidota</taxon>
        <taxon>Flavobacteriia</taxon>
        <taxon>Flavobacteriales</taxon>
        <taxon>Flavobacteriaceae</taxon>
    </lineage>
</organism>
<feature type="domain" description="ABC-2 type transporter transmembrane" evidence="6">
    <location>
        <begin position="102"/>
        <end position="255"/>
    </location>
</feature>
<dbReference type="InterPro" id="IPR013525">
    <property type="entry name" value="ABC2_TM"/>
</dbReference>
<dbReference type="PANTHER" id="PTHR43471:SF1">
    <property type="entry name" value="ABC TRANSPORTER PERMEASE PROTEIN NOSY-RELATED"/>
    <property type="match status" value="1"/>
</dbReference>
<reference evidence="7 8" key="1">
    <citation type="journal article" date="2018" name="J. Microbiol.">
        <title>Aestuariibaculum marinum sp. nov., a marine bacterium isolated from seawater in South Korea.</title>
        <authorList>
            <person name="Choi J."/>
            <person name="Lee D."/>
            <person name="Jang J.H."/>
            <person name="Cha S."/>
            <person name="Seo T."/>
        </authorList>
    </citation>
    <scope>NUCLEOTIDE SEQUENCE [LARGE SCALE GENOMIC DNA]</scope>
    <source>
        <strain evidence="7 8">IP7</strain>
    </source>
</reference>